<evidence type="ECO:0000256" key="1">
    <source>
        <dbReference type="ARBA" id="ARBA00022741"/>
    </source>
</evidence>
<evidence type="ECO:0000259" key="4">
    <source>
        <dbReference type="PROSITE" id="PS51192"/>
    </source>
</evidence>
<evidence type="ECO:0000313" key="6">
    <source>
        <dbReference type="EMBL" id="ORY72918.1"/>
    </source>
</evidence>
<keyword evidence="1" id="KW-0547">Nucleotide-binding</keyword>
<name>A0A1Y2EMX9_9BASI</name>
<dbReference type="InParanoid" id="A0A1Y2EMX9"/>
<evidence type="ECO:0000259" key="5">
    <source>
        <dbReference type="PROSITE" id="PS51194"/>
    </source>
</evidence>
<dbReference type="Proteomes" id="UP000193467">
    <property type="component" value="Unassembled WGS sequence"/>
</dbReference>
<dbReference type="InterPro" id="IPR014001">
    <property type="entry name" value="Helicase_ATP-bd"/>
</dbReference>
<dbReference type="Gene3D" id="3.40.50.300">
    <property type="entry name" value="P-loop containing nucleotide triphosphate hydrolases"/>
    <property type="match status" value="2"/>
</dbReference>
<dbReference type="EMBL" id="MCGR01000049">
    <property type="protein sequence ID" value="ORY72918.1"/>
    <property type="molecule type" value="Genomic_DNA"/>
</dbReference>
<feature type="compositionally biased region" description="Basic residues" evidence="3">
    <location>
        <begin position="91"/>
        <end position="101"/>
    </location>
</feature>
<evidence type="ECO:0000313" key="7">
    <source>
        <dbReference type="Proteomes" id="UP000193467"/>
    </source>
</evidence>
<dbReference type="GO" id="GO:0005524">
    <property type="term" value="F:ATP binding"/>
    <property type="evidence" value="ECO:0007669"/>
    <property type="project" value="UniProtKB-KW"/>
</dbReference>
<dbReference type="PANTHER" id="PTHR47957">
    <property type="entry name" value="ATP-DEPENDENT HELICASE HRQ1"/>
    <property type="match status" value="1"/>
</dbReference>
<dbReference type="PROSITE" id="PS51194">
    <property type="entry name" value="HELICASE_CTER"/>
    <property type="match status" value="1"/>
</dbReference>
<feature type="compositionally biased region" description="Basic residues" evidence="3">
    <location>
        <begin position="1"/>
        <end position="12"/>
    </location>
</feature>
<keyword evidence="7" id="KW-1185">Reference proteome</keyword>
<sequence length="1251" mass="137991">MSLPHIHPRRPKGGGLLTSAGAAADEPVASTSTIALNGQISRPPTEAAAGERQLFRAASVDSLTIDDDDDIYARPPPPKKQRKAPAAPAKTKGKAGAKGKGKQKELFVPSVPFPPHFVKLEQVYKALNTVYTFCSARKGFSTTFDTLQRSVEGLLKRPLEMHDIAQMKSLLPDLITFAYIDSELLRIHSAGAEAGDDAAAARARKRQELDEEYERAARGVREGEFQGEGKEAAKARKETVLLFKFNDGELKSSNGVGKVITRKFQRKKKKGDDSGASASPKPPEKEPKYTKESMTSLIEKRNAKFHAAVSELLVACSAHQPPEDPVELLLAATEENLPVKPDDDEAKGLREKKDDLEFYQRNPDMRPSIEALVEEIREQESYREQIVEGGHRIFDAREGAYGSLDIPLSHAIEDALYHQKKISSLYSHQAAAINHLLPSPSSGIKPAKGVIISTSTSSGKSLIYQIPVLRALEMDKQSTAVYIFPTKALAQDQKRALAELLGCCEGLEDVKVATFDGDTPKDDRDYIRENCNVIFTNPDMLHLTILPREETWRRFFSNLRFVVVDELHTYAGLFGCHVAYVMRRLRRICAAVGNDSVQFISCSATIANPAEHMATIFGLPLEDVTVVDVDGSPSGRKEYLVWNPPYIDDKDIKQGRVSTISETSRVFRFFLERGVRAIVFCKVRQQCEILMKQIRADLMVEGRSDMASRVASYRSGYSAADRRKIEADMFSGELLGIVATTALELGVDIGSLDAVITVGFPYTLPGLRQQAGRAGRRNKDSLAMLICDPWPLDQHYARNPEEIFTSPFSNLFLDLNNPIVLEAHLQCAAHEVPIQLDEDRPFFGAEMEKICYDRLTRDDEGFFHCHPKYRPHPAKSVPIRNTEDESYVIVDISEGRNQVIEEIEVSRAIFTTYEGAIYMHMGRTFLVREVSHERKLAKVERATIDWRTRQRDFTNIDPIEPLAIREIQGSPCVASYGTVQITSVVFGYFKTDMRNNILDTVDINSPPFIRQSHGLWLDVPASALKILVLKNLHPAASIHAAEHALMSLTPMIAMCTEGDVRTECKQPEKELASTPSSRKRPARLILYDSAGKSGGICHKAFDHVSMLLQQAADTIANCRCLEGCPSCVASQLCSGANTIVSKLGALVVLDSILGRPIDIDAIPMQEPAKGVTPGGTIDLVAAGVRPRAIEGARGDREMRGVMEEEDMEEAERAEREAALAELLGGGPVAAGGGEGATVFDLNETGGFLQAR</sequence>
<dbReference type="GO" id="GO:0005634">
    <property type="term" value="C:nucleus"/>
    <property type="evidence" value="ECO:0007669"/>
    <property type="project" value="TreeGrafter"/>
</dbReference>
<dbReference type="InterPro" id="IPR001650">
    <property type="entry name" value="Helicase_C-like"/>
</dbReference>
<dbReference type="SMART" id="SM00487">
    <property type="entry name" value="DEXDc"/>
    <property type="match status" value="1"/>
</dbReference>
<dbReference type="InterPro" id="IPR055227">
    <property type="entry name" value="HRQ1_WHD"/>
</dbReference>
<dbReference type="GO" id="GO:0006289">
    <property type="term" value="P:nucleotide-excision repair"/>
    <property type="evidence" value="ECO:0007669"/>
    <property type="project" value="TreeGrafter"/>
</dbReference>
<dbReference type="Pfam" id="PF22982">
    <property type="entry name" value="WHD_HRQ1"/>
    <property type="match status" value="1"/>
</dbReference>
<dbReference type="GO" id="GO:0003676">
    <property type="term" value="F:nucleic acid binding"/>
    <property type="evidence" value="ECO:0007669"/>
    <property type="project" value="InterPro"/>
</dbReference>
<dbReference type="SMART" id="SM00490">
    <property type="entry name" value="HELICc"/>
    <property type="match status" value="1"/>
</dbReference>
<feature type="region of interest" description="Disordered" evidence="3">
    <location>
        <begin position="261"/>
        <end position="293"/>
    </location>
</feature>
<dbReference type="STRING" id="106004.A0A1Y2EMX9"/>
<feature type="region of interest" description="Disordered" evidence="3">
    <location>
        <begin position="66"/>
        <end position="101"/>
    </location>
</feature>
<proteinExistence type="predicted"/>
<dbReference type="Pfam" id="PF08839">
    <property type="entry name" value="CDT1"/>
    <property type="match status" value="1"/>
</dbReference>
<dbReference type="PROSITE" id="PS51192">
    <property type="entry name" value="HELICASE_ATP_BIND_1"/>
    <property type="match status" value="1"/>
</dbReference>
<dbReference type="GO" id="GO:0043138">
    <property type="term" value="F:3'-5' DNA helicase activity"/>
    <property type="evidence" value="ECO:0007669"/>
    <property type="project" value="TreeGrafter"/>
</dbReference>
<dbReference type="GO" id="GO:0036297">
    <property type="term" value="P:interstrand cross-link repair"/>
    <property type="evidence" value="ECO:0007669"/>
    <property type="project" value="TreeGrafter"/>
</dbReference>
<dbReference type="InterPro" id="IPR036390">
    <property type="entry name" value="WH_DNA-bd_sf"/>
</dbReference>
<dbReference type="CDD" id="cd17923">
    <property type="entry name" value="DEXHc_Hrq1-like"/>
    <property type="match status" value="1"/>
</dbReference>
<dbReference type="Pfam" id="PF09369">
    <property type="entry name" value="MZB"/>
    <property type="match status" value="1"/>
</dbReference>
<dbReference type="Pfam" id="PF00270">
    <property type="entry name" value="DEAD"/>
    <property type="match status" value="1"/>
</dbReference>
<organism evidence="6 7">
    <name type="scientific">Leucosporidium creatinivorum</name>
    <dbReference type="NCBI Taxonomy" id="106004"/>
    <lineage>
        <taxon>Eukaryota</taxon>
        <taxon>Fungi</taxon>
        <taxon>Dikarya</taxon>
        <taxon>Basidiomycota</taxon>
        <taxon>Pucciniomycotina</taxon>
        <taxon>Microbotryomycetes</taxon>
        <taxon>Leucosporidiales</taxon>
        <taxon>Leucosporidium</taxon>
    </lineage>
</organism>
<feature type="domain" description="Helicase C-terminal" evidence="5">
    <location>
        <begin position="662"/>
        <end position="819"/>
    </location>
</feature>
<reference evidence="6 7" key="1">
    <citation type="submission" date="2016-07" db="EMBL/GenBank/DDBJ databases">
        <title>Pervasive Adenine N6-methylation of Active Genes in Fungi.</title>
        <authorList>
            <consortium name="DOE Joint Genome Institute"/>
            <person name="Mondo S.J."/>
            <person name="Dannebaum R.O."/>
            <person name="Kuo R.C."/>
            <person name="Labutti K."/>
            <person name="Haridas S."/>
            <person name="Kuo A."/>
            <person name="Salamov A."/>
            <person name="Ahrendt S.R."/>
            <person name="Lipzen A."/>
            <person name="Sullivan W."/>
            <person name="Andreopoulos W.B."/>
            <person name="Clum A."/>
            <person name="Lindquist E."/>
            <person name="Daum C."/>
            <person name="Ramamoorthy G.K."/>
            <person name="Gryganskyi A."/>
            <person name="Culley D."/>
            <person name="Magnuson J.K."/>
            <person name="James T.Y."/>
            <person name="O'Malley M.A."/>
            <person name="Stajich J.E."/>
            <person name="Spatafora J.W."/>
            <person name="Visel A."/>
            <person name="Grigoriev I.V."/>
        </authorList>
    </citation>
    <scope>NUCLEOTIDE SEQUENCE [LARGE SCALE GENOMIC DNA]</scope>
    <source>
        <strain evidence="6 7">62-1032</strain>
    </source>
</reference>
<evidence type="ECO:0008006" key="8">
    <source>
        <dbReference type="Google" id="ProtNLM"/>
    </source>
</evidence>
<dbReference type="OrthoDB" id="18781at2759"/>
<feature type="region of interest" description="Disordered" evidence="3">
    <location>
        <begin position="1"/>
        <end position="24"/>
    </location>
</feature>
<dbReference type="FunCoup" id="A0A1Y2EMX9">
    <property type="interactions" value="258"/>
</dbReference>
<dbReference type="InterPro" id="IPR014939">
    <property type="entry name" value="CDT1_Gemini-bd-like"/>
</dbReference>
<comment type="caution">
    <text evidence="6">The sequence shown here is derived from an EMBL/GenBank/DDBJ whole genome shotgun (WGS) entry which is preliminary data.</text>
</comment>
<dbReference type="InterPro" id="IPR027417">
    <property type="entry name" value="P-loop_NTPase"/>
</dbReference>
<keyword evidence="2" id="KW-0067">ATP-binding</keyword>
<dbReference type="SUPFAM" id="SSF46785">
    <property type="entry name" value="Winged helix' DNA-binding domain"/>
    <property type="match status" value="1"/>
</dbReference>
<dbReference type="InterPro" id="IPR018973">
    <property type="entry name" value="MZB"/>
</dbReference>
<dbReference type="AlphaFoldDB" id="A0A1Y2EMX9"/>
<feature type="compositionally biased region" description="Basic and acidic residues" evidence="3">
    <location>
        <begin position="282"/>
        <end position="291"/>
    </location>
</feature>
<dbReference type="SUPFAM" id="SSF52540">
    <property type="entry name" value="P-loop containing nucleoside triphosphate hydrolases"/>
    <property type="match status" value="1"/>
</dbReference>
<accession>A0A1Y2EMX9</accession>
<protein>
    <recommendedName>
        <fullName evidence="8">P-loop containing nucleoside triphosphate hydrolase protein</fullName>
    </recommendedName>
</protein>
<dbReference type="InterPro" id="IPR011545">
    <property type="entry name" value="DEAD/DEAH_box_helicase_dom"/>
</dbReference>
<dbReference type="Pfam" id="PF00271">
    <property type="entry name" value="Helicase_C"/>
    <property type="match status" value="1"/>
</dbReference>
<dbReference type="PANTHER" id="PTHR47957:SF3">
    <property type="entry name" value="ATP-DEPENDENT HELICASE HRQ1"/>
    <property type="match status" value="1"/>
</dbReference>
<feature type="domain" description="Helicase ATP-binding" evidence="4">
    <location>
        <begin position="441"/>
        <end position="624"/>
    </location>
</feature>
<evidence type="ECO:0000256" key="2">
    <source>
        <dbReference type="ARBA" id="ARBA00022840"/>
    </source>
</evidence>
<gene>
    <name evidence="6" type="ORF">BCR35DRAFT_322093</name>
</gene>
<dbReference type="CDD" id="cd18797">
    <property type="entry name" value="SF2_C_Hrq"/>
    <property type="match status" value="1"/>
</dbReference>
<evidence type="ECO:0000256" key="3">
    <source>
        <dbReference type="SAM" id="MobiDB-lite"/>
    </source>
</evidence>
<dbReference type="SMART" id="SM01075">
    <property type="entry name" value="CDT1"/>
    <property type="match status" value="1"/>
</dbReference>